<dbReference type="GeneID" id="105913178"/>
<accession>A0A6P8G6J5</accession>
<reference evidence="4" key="1">
    <citation type="submission" date="2025-08" db="UniProtKB">
        <authorList>
            <consortium name="RefSeq"/>
        </authorList>
    </citation>
    <scope>IDENTIFICATION</scope>
</reference>
<feature type="region of interest" description="Disordered" evidence="1">
    <location>
        <begin position="591"/>
        <end position="611"/>
    </location>
</feature>
<gene>
    <name evidence="4" type="primary">si:ch211-51h4.2</name>
</gene>
<organism evidence="3 4">
    <name type="scientific">Clupea harengus</name>
    <name type="common">Atlantic herring</name>
    <dbReference type="NCBI Taxonomy" id="7950"/>
    <lineage>
        <taxon>Eukaryota</taxon>
        <taxon>Metazoa</taxon>
        <taxon>Chordata</taxon>
        <taxon>Craniata</taxon>
        <taxon>Vertebrata</taxon>
        <taxon>Euteleostomi</taxon>
        <taxon>Actinopterygii</taxon>
        <taxon>Neopterygii</taxon>
        <taxon>Teleostei</taxon>
        <taxon>Clupei</taxon>
        <taxon>Clupeiformes</taxon>
        <taxon>Clupeoidei</taxon>
        <taxon>Clupeidae</taxon>
        <taxon>Clupea</taxon>
    </lineage>
</organism>
<dbReference type="PANTHER" id="PTHR16189">
    <property type="entry name" value="TRANSMEMBRANE PROTEIN 104-RELATED"/>
    <property type="match status" value="1"/>
</dbReference>
<dbReference type="AlphaFoldDB" id="A0A6P8G6J5"/>
<dbReference type="KEGG" id="char:105913178"/>
<feature type="transmembrane region" description="Helical" evidence="2">
    <location>
        <begin position="425"/>
        <end position="445"/>
    </location>
</feature>
<feature type="transmembrane region" description="Helical" evidence="2">
    <location>
        <begin position="264"/>
        <end position="282"/>
    </location>
</feature>
<feature type="transmembrane region" description="Helical" evidence="2">
    <location>
        <begin position="555"/>
        <end position="576"/>
    </location>
</feature>
<feature type="transmembrane region" description="Helical" evidence="2">
    <location>
        <begin position="486"/>
        <end position="505"/>
    </location>
</feature>
<evidence type="ECO:0000256" key="2">
    <source>
        <dbReference type="SAM" id="Phobius"/>
    </source>
</evidence>
<dbReference type="PANTHER" id="PTHR16189:SF6">
    <property type="entry name" value="AMINO ACID TRANSPORTER TRANSMEMBRANE DOMAIN-CONTAINING PROTEIN"/>
    <property type="match status" value="1"/>
</dbReference>
<evidence type="ECO:0000313" key="3">
    <source>
        <dbReference type="Proteomes" id="UP000515152"/>
    </source>
</evidence>
<feature type="transmembrane region" description="Helical" evidence="2">
    <location>
        <begin position="302"/>
        <end position="320"/>
    </location>
</feature>
<feature type="transmembrane region" description="Helical" evidence="2">
    <location>
        <begin position="511"/>
        <end position="535"/>
    </location>
</feature>
<feature type="transmembrane region" description="Helical" evidence="2">
    <location>
        <begin position="205"/>
        <end position="223"/>
    </location>
</feature>
<name>A0A6P8G6J5_CLUHA</name>
<feature type="transmembrane region" description="Helical" evidence="2">
    <location>
        <begin position="66"/>
        <end position="91"/>
    </location>
</feature>
<evidence type="ECO:0000256" key="1">
    <source>
        <dbReference type="SAM" id="MobiDB-lite"/>
    </source>
</evidence>
<feature type="transmembrane region" description="Helical" evidence="2">
    <location>
        <begin position="235"/>
        <end position="257"/>
    </location>
</feature>
<keyword evidence="2" id="KW-0812">Transmembrane</keyword>
<feature type="transmembrane region" description="Helical" evidence="2">
    <location>
        <begin position="97"/>
        <end position="118"/>
    </location>
</feature>
<protein>
    <submittedName>
        <fullName evidence="4">Uncharacterized protein si:ch211-51h4.2</fullName>
    </submittedName>
</protein>
<keyword evidence="2" id="KW-0472">Membrane</keyword>
<evidence type="ECO:0000313" key="4">
    <source>
        <dbReference type="RefSeq" id="XP_031430895.1"/>
    </source>
</evidence>
<keyword evidence="3" id="KW-1185">Reference proteome</keyword>
<proteinExistence type="predicted"/>
<sequence>MRMRSAGHWMWRMLSPQVYRPIDRKTMMATAAEEINQSCPLSDNNSTSVSFKIARKNQDRPWKLRFIYLQCYFLSIATILGTGILGLPVSIAQAGLLPFLVSFIIGFFMQALLIYLFVDLLQRCRVNQMESFKTTETERILMEDVSAQDSPEVCPEEVEEGDEGEEADTGLLHRHSTAQELHEKLEPNLHIMGVLFLSKNMSRSFNFILLFQFISIGISYVLAGSEAYAALFHISHIYVIPAFTWILALGIVLAQFVIQPITSLLTLLKGILLIITVAVTFVVGSEVHQETTNDFSQIGKPFLMGTVALGGIVNVMPFLFSEISHNKTQILWFRRMILGGLTTCTVLNILWCWAVLEIVPQMSVRSVEEGGEFNSSGILTQTRGLPATHTFIYSNISLEESGKAGEIATIPLTKIIMQKYQRFSWVANLIQIFIAISITVSFLVMGSAMKHTIEGLVSSQWDFKTEWLSKIKWTIPQSLQRHNTKGLSSGFACFLAFGVIFIVSACDPKGFVVMLDKVVSFSLNMEVGLFIFTMLRTSRSERFKHLTVPLPSAELLFHLHWLLPVYFLFAVGYDVMQSVFEIAWSLSHSRPGPGPGPGPQLHPNPTNSSLL</sequence>
<dbReference type="Proteomes" id="UP000515152">
    <property type="component" value="Chromosome 10"/>
</dbReference>
<dbReference type="RefSeq" id="XP_031430895.1">
    <property type="nucleotide sequence ID" value="XM_031575035.2"/>
</dbReference>
<feature type="transmembrane region" description="Helical" evidence="2">
    <location>
        <begin position="332"/>
        <end position="356"/>
    </location>
</feature>
<keyword evidence="2" id="KW-1133">Transmembrane helix</keyword>
<dbReference type="OrthoDB" id="19473at2759"/>
<feature type="compositionally biased region" description="Pro residues" evidence="1">
    <location>
        <begin position="592"/>
        <end position="602"/>
    </location>
</feature>